<dbReference type="EMBL" id="JAODUP010000036">
    <property type="protein sequence ID" value="KAK2166711.1"/>
    <property type="molecule type" value="Genomic_DNA"/>
</dbReference>
<feature type="domain" description="Ig-like" evidence="3">
    <location>
        <begin position="212"/>
        <end position="296"/>
    </location>
</feature>
<dbReference type="SMART" id="SM00408">
    <property type="entry name" value="IGc2"/>
    <property type="match status" value="2"/>
</dbReference>
<reference evidence="4" key="1">
    <citation type="journal article" date="2023" name="Mol. Biol. Evol.">
        <title>Third-Generation Sequencing Reveals the Adaptive Role of the Epigenome in Three Deep-Sea Polychaetes.</title>
        <authorList>
            <person name="Perez M."/>
            <person name="Aroh O."/>
            <person name="Sun Y."/>
            <person name="Lan Y."/>
            <person name="Juniper S.K."/>
            <person name="Young C.R."/>
            <person name="Angers B."/>
            <person name="Qian P.Y."/>
        </authorList>
    </citation>
    <scope>NUCLEOTIDE SEQUENCE</scope>
    <source>
        <strain evidence="4">P08H-3</strain>
    </source>
</reference>
<dbReference type="InterPro" id="IPR050958">
    <property type="entry name" value="Cell_Adh-Cytoskel_Orgn"/>
</dbReference>
<dbReference type="GO" id="GO:0030424">
    <property type="term" value="C:axon"/>
    <property type="evidence" value="ECO:0007669"/>
    <property type="project" value="TreeGrafter"/>
</dbReference>
<keyword evidence="1" id="KW-0732">Signal</keyword>
<sequence>MSSLELRCVLGGNRFDLGYKKTPDIVSGLTSGHPRTYVTDPEETFLSDLLTLDDGPAFGVSPSGTPGTVYHLCTRVQLQIQRPTLMFKKDLGDHVIRVEAGQTVSLECEAGGRPVPTIHWLFDGSRMVQGMSQSVLDDEAFFEQTTHNQGIDTLQLGNTGGRLFISCATPAHAGQYACVAQTPTERIVSRTFLEVDGDIADCPSQFGKGLPPNIYMWEKQRLEFEGVDVQLFCRATGFPQPRMMWYDRNGDVITNDRDQYKILKNGDLLIRNINWFEHMGLFRCEAENKFGKDEIQVFLYPLNFLHDIDMKCHSSQLSSNIFAKKKLDQQIIPI</sequence>
<dbReference type="GO" id="GO:0043025">
    <property type="term" value="C:neuronal cell body"/>
    <property type="evidence" value="ECO:0007669"/>
    <property type="project" value="TreeGrafter"/>
</dbReference>
<dbReference type="PROSITE" id="PS50835">
    <property type="entry name" value="IG_LIKE"/>
    <property type="match status" value="2"/>
</dbReference>
<dbReference type="InterPro" id="IPR003598">
    <property type="entry name" value="Ig_sub2"/>
</dbReference>
<keyword evidence="5" id="KW-1185">Reference proteome</keyword>
<organism evidence="4 5">
    <name type="scientific">Paralvinella palmiformis</name>
    <dbReference type="NCBI Taxonomy" id="53620"/>
    <lineage>
        <taxon>Eukaryota</taxon>
        <taxon>Metazoa</taxon>
        <taxon>Spiralia</taxon>
        <taxon>Lophotrochozoa</taxon>
        <taxon>Annelida</taxon>
        <taxon>Polychaeta</taxon>
        <taxon>Sedentaria</taxon>
        <taxon>Canalipalpata</taxon>
        <taxon>Terebellida</taxon>
        <taxon>Terebelliformia</taxon>
        <taxon>Alvinellidae</taxon>
        <taxon>Paralvinella</taxon>
    </lineage>
</organism>
<dbReference type="PANTHER" id="PTHR45080:SF8">
    <property type="entry name" value="IG-LIKE DOMAIN-CONTAINING PROTEIN"/>
    <property type="match status" value="1"/>
</dbReference>
<gene>
    <name evidence="4" type="ORF">LSH36_36g00008</name>
</gene>
<name>A0AAD9K8I8_9ANNE</name>
<dbReference type="AlphaFoldDB" id="A0AAD9K8I8"/>
<dbReference type="CDD" id="cd00096">
    <property type="entry name" value="Ig"/>
    <property type="match status" value="1"/>
</dbReference>
<feature type="domain" description="Ig-like" evidence="3">
    <location>
        <begin position="83"/>
        <end position="189"/>
    </location>
</feature>
<dbReference type="SUPFAM" id="SSF48726">
    <property type="entry name" value="Immunoglobulin"/>
    <property type="match status" value="2"/>
</dbReference>
<comment type="caution">
    <text evidence="4">The sequence shown here is derived from an EMBL/GenBank/DDBJ whole genome shotgun (WGS) entry which is preliminary data.</text>
</comment>
<dbReference type="PANTHER" id="PTHR45080">
    <property type="entry name" value="CONTACTIN 5"/>
    <property type="match status" value="1"/>
</dbReference>
<dbReference type="Proteomes" id="UP001208570">
    <property type="component" value="Unassembled WGS sequence"/>
</dbReference>
<dbReference type="GO" id="GO:0005886">
    <property type="term" value="C:plasma membrane"/>
    <property type="evidence" value="ECO:0007669"/>
    <property type="project" value="TreeGrafter"/>
</dbReference>
<accession>A0AAD9K8I8</accession>
<dbReference type="GO" id="GO:0008046">
    <property type="term" value="F:axon guidance receptor activity"/>
    <property type="evidence" value="ECO:0007669"/>
    <property type="project" value="TreeGrafter"/>
</dbReference>
<dbReference type="Pfam" id="PF13927">
    <property type="entry name" value="Ig_3"/>
    <property type="match status" value="2"/>
</dbReference>
<dbReference type="InterPro" id="IPR013783">
    <property type="entry name" value="Ig-like_fold"/>
</dbReference>
<dbReference type="InterPro" id="IPR036179">
    <property type="entry name" value="Ig-like_dom_sf"/>
</dbReference>
<dbReference type="InterPro" id="IPR003599">
    <property type="entry name" value="Ig_sub"/>
</dbReference>
<evidence type="ECO:0000256" key="2">
    <source>
        <dbReference type="ARBA" id="ARBA00023157"/>
    </source>
</evidence>
<dbReference type="SMART" id="SM00409">
    <property type="entry name" value="IG"/>
    <property type="match status" value="2"/>
</dbReference>
<keyword evidence="2" id="KW-1015">Disulfide bond</keyword>
<evidence type="ECO:0000256" key="1">
    <source>
        <dbReference type="ARBA" id="ARBA00022729"/>
    </source>
</evidence>
<dbReference type="Gene3D" id="2.60.40.10">
    <property type="entry name" value="Immunoglobulins"/>
    <property type="match status" value="2"/>
</dbReference>
<proteinExistence type="predicted"/>
<dbReference type="InterPro" id="IPR007110">
    <property type="entry name" value="Ig-like_dom"/>
</dbReference>
<evidence type="ECO:0000313" key="5">
    <source>
        <dbReference type="Proteomes" id="UP001208570"/>
    </source>
</evidence>
<dbReference type="GO" id="GO:0007156">
    <property type="term" value="P:homophilic cell adhesion via plasma membrane adhesion molecules"/>
    <property type="evidence" value="ECO:0007669"/>
    <property type="project" value="TreeGrafter"/>
</dbReference>
<dbReference type="GO" id="GO:0050808">
    <property type="term" value="P:synapse organization"/>
    <property type="evidence" value="ECO:0007669"/>
    <property type="project" value="TreeGrafter"/>
</dbReference>
<evidence type="ECO:0000259" key="3">
    <source>
        <dbReference type="PROSITE" id="PS50835"/>
    </source>
</evidence>
<protein>
    <recommendedName>
        <fullName evidence="3">Ig-like domain-containing protein</fullName>
    </recommendedName>
</protein>
<evidence type="ECO:0000313" key="4">
    <source>
        <dbReference type="EMBL" id="KAK2166711.1"/>
    </source>
</evidence>